<keyword evidence="2" id="KW-0274">FAD</keyword>
<proteinExistence type="predicted"/>
<dbReference type="InterPro" id="IPR036188">
    <property type="entry name" value="FAD/NAD-bd_sf"/>
</dbReference>
<dbReference type="Pfam" id="PF01494">
    <property type="entry name" value="FAD_binding_3"/>
    <property type="match status" value="1"/>
</dbReference>
<evidence type="ECO:0000313" key="4">
    <source>
        <dbReference type="EMBL" id="BAR59327.1"/>
    </source>
</evidence>
<organism evidence="4 5">
    <name type="scientific">Bradyrhizobium diazoefficiens</name>
    <dbReference type="NCBI Taxonomy" id="1355477"/>
    <lineage>
        <taxon>Bacteria</taxon>
        <taxon>Pseudomonadati</taxon>
        <taxon>Pseudomonadota</taxon>
        <taxon>Alphaproteobacteria</taxon>
        <taxon>Hyphomicrobiales</taxon>
        <taxon>Nitrobacteraceae</taxon>
        <taxon>Bradyrhizobium</taxon>
    </lineage>
</organism>
<dbReference type="SUPFAM" id="SSF51905">
    <property type="entry name" value="FAD/NAD(P)-binding domain"/>
    <property type="match status" value="1"/>
</dbReference>
<dbReference type="RefSeq" id="WP_060910766.1">
    <property type="nucleotide sequence ID" value="NZ_CP126038.1"/>
</dbReference>
<dbReference type="PRINTS" id="PR00420">
    <property type="entry name" value="RNGMNOXGNASE"/>
</dbReference>
<dbReference type="InterPro" id="IPR012733">
    <property type="entry name" value="HB_mOase"/>
</dbReference>
<dbReference type="AlphaFoldDB" id="A0A0E4BS09"/>
<dbReference type="NCBIfam" id="NF006091">
    <property type="entry name" value="PRK08243.1"/>
    <property type="match status" value="1"/>
</dbReference>
<dbReference type="SUPFAM" id="SSF54373">
    <property type="entry name" value="FAD-linked reductases, C-terminal domain"/>
    <property type="match status" value="1"/>
</dbReference>
<feature type="domain" description="FAD-binding" evidence="3">
    <location>
        <begin position="2"/>
        <end position="343"/>
    </location>
</feature>
<protein>
    <submittedName>
        <fullName evidence="4">4-hydroxybenzoate 3-monooxygenase</fullName>
    </submittedName>
</protein>
<sequence>MKVQVCIIGGGPSGLLLSQLLHLKGIDTVVLEKYSRDHVLARIRAGVLEHGFAKLMREAQCGERMDREGEIHRGFEIAHDGVLSHIDLHKHSGGNSVLVYGQTELTRDLYEARDRLGGKVVHNAEDVTPHDLASDRPYVTYRSNDEIVRVDCDYIVGADGFHGVSRKSIPKDVLREYEKVYPFGWLGVLSRTKPVSSELIYVKHERGFALCSLRSQVLSRYYIQVPLTDKVEGWSDDAFWAELKRRLPEEVAGRLITGPAIEKSIAPLRSFVAEPMSYGRLFLAGDAAHIVPPTGARGLNSAASDIYYLYHAMLAHYQSGDDSGLEGYSAKALARIWKAQRFSWWMTMLLHRFPDRLDYEDRLQQTELEYLFSSETAQRLLAENYVGLPF</sequence>
<gene>
    <name evidence="4" type="ORF">NK6_6174</name>
</gene>
<name>A0A0E4BS09_9BRAD</name>
<dbReference type="InterPro" id="IPR002938">
    <property type="entry name" value="FAD-bd"/>
</dbReference>
<reference evidence="4 5" key="1">
    <citation type="submission" date="2014-11" db="EMBL/GenBank/DDBJ databases">
        <title>Symbiosis island explosion on the genome of extra-slow-growing strains of soybean bradyrhizobia with massive insertion sequences.</title>
        <authorList>
            <person name="Iida T."/>
            <person name="Minamisawa K."/>
        </authorList>
    </citation>
    <scope>NUCLEOTIDE SEQUENCE [LARGE SCALE GENOMIC DNA]</scope>
    <source>
        <strain evidence="4 5">NK6</strain>
    </source>
</reference>
<dbReference type="GO" id="GO:0043639">
    <property type="term" value="P:benzoate catabolic process"/>
    <property type="evidence" value="ECO:0007669"/>
    <property type="project" value="InterPro"/>
</dbReference>
<accession>A0A0E4BS09</accession>
<dbReference type="Gene3D" id="3.50.50.60">
    <property type="entry name" value="FAD/NAD(P)-binding domain"/>
    <property type="match status" value="1"/>
</dbReference>
<dbReference type="NCBIfam" id="TIGR02360">
    <property type="entry name" value="pbenz_hydroxyl"/>
    <property type="match status" value="1"/>
</dbReference>
<dbReference type="InterPro" id="IPR050641">
    <property type="entry name" value="RIFMO-like"/>
</dbReference>
<evidence type="ECO:0000313" key="5">
    <source>
        <dbReference type="Proteomes" id="UP000063308"/>
    </source>
</evidence>
<dbReference type="Proteomes" id="UP000063308">
    <property type="component" value="Chromosome"/>
</dbReference>
<evidence type="ECO:0000259" key="3">
    <source>
        <dbReference type="Pfam" id="PF01494"/>
    </source>
</evidence>
<evidence type="ECO:0000256" key="1">
    <source>
        <dbReference type="ARBA" id="ARBA00022630"/>
    </source>
</evidence>
<evidence type="ECO:0000256" key="2">
    <source>
        <dbReference type="ARBA" id="ARBA00022827"/>
    </source>
</evidence>
<dbReference type="EMBL" id="AP014685">
    <property type="protein sequence ID" value="BAR59327.1"/>
    <property type="molecule type" value="Genomic_DNA"/>
</dbReference>
<dbReference type="PANTHER" id="PTHR43004:SF3">
    <property type="entry name" value="P-HYDROXYBENZOATE HYDROXYLASE"/>
    <property type="match status" value="1"/>
</dbReference>
<keyword evidence="4" id="KW-0503">Monooxygenase</keyword>
<keyword evidence="4" id="KW-0560">Oxidoreductase</keyword>
<dbReference type="PANTHER" id="PTHR43004">
    <property type="entry name" value="TRK SYSTEM POTASSIUM UPTAKE PROTEIN"/>
    <property type="match status" value="1"/>
</dbReference>
<dbReference type="GO" id="GO:0018659">
    <property type="term" value="F:4-hydroxybenzoate 3-monooxygenase activity"/>
    <property type="evidence" value="ECO:0007669"/>
    <property type="project" value="InterPro"/>
</dbReference>
<dbReference type="GO" id="GO:0071949">
    <property type="term" value="F:FAD binding"/>
    <property type="evidence" value="ECO:0007669"/>
    <property type="project" value="InterPro"/>
</dbReference>
<keyword evidence="1" id="KW-0285">Flavoprotein</keyword>
<dbReference type="Gene3D" id="3.30.9.10">
    <property type="entry name" value="D-Amino Acid Oxidase, subunit A, domain 2"/>
    <property type="match status" value="1"/>
</dbReference>